<dbReference type="Gene3D" id="3.30.1360.170">
    <property type="match status" value="2"/>
</dbReference>
<sequence length="549" mass="61230">MTDTPADDLKPSFLSDVTVELVKHSAADSDVLWAARVSTAGEQSLDELKKDPERSKGLINYLMRDRHGSPFEHNSMTFFISAPIFVFREFMRHRVGWCIAGDTEITLESEAGNLRRRTIADLYELWHLGVEDRLPHSAGGVTWSSRAGKWMAQVGRGEQNHYLGLYENREAAESAVAEFRELDPGTRLRKLEPVRRNHVRCYDEETLLSQRARIVDVIQSGVKSLIKITTESGKTLRCTVDHAVFTPDGWCKAGELAVGDAVMAAETASRPSQAPVPPGLRRGIGVWTSMQRERLIKEIDTCHLCGQDFPRAELALDHVVPVAGDLTRALDDKNLAPACEPCHAIKSAGEQALAQRDGKIAKAVPDRIVAIEQDGEEMTYDLSVEGPWHNFLANGIVVHNSYNEESGRYRELQPHFYVPDESRKLVQEGRPGKYVFVEGTQGQQELVGRVMEDSYVHAYEAYQEMLAAGVAREVARAVLPVGLFSSMYATCNARSLMHFLGLRTQHELAKVPSFPQREIEMVGEKMEAEWAKLMPLTHAAFNANGRVAP</sequence>
<dbReference type="InterPro" id="IPR003669">
    <property type="entry name" value="Thymidylate_synthase_ThyX"/>
</dbReference>
<dbReference type="InterPro" id="IPR003587">
    <property type="entry name" value="Hint_dom_N"/>
</dbReference>
<organism evidence="9 10">
    <name type="scientific">Streptomyces graminofaciens</name>
    <dbReference type="NCBI Taxonomy" id="68212"/>
    <lineage>
        <taxon>Bacteria</taxon>
        <taxon>Bacillati</taxon>
        <taxon>Actinomycetota</taxon>
        <taxon>Actinomycetes</taxon>
        <taxon>Kitasatosporales</taxon>
        <taxon>Streptomycetaceae</taxon>
        <taxon>Streptomyces</taxon>
    </lineage>
</organism>
<dbReference type="SMART" id="SM00507">
    <property type="entry name" value="HNHc"/>
    <property type="match status" value="1"/>
</dbReference>
<evidence type="ECO:0000313" key="10">
    <source>
        <dbReference type="Proteomes" id="UP001321542"/>
    </source>
</evidence>
<dbReference type="PROSITE" id="PS50817">
    <property type="entry name" value="INTEIN_N_TER"/>
    <property type="match status" value="1"/>
</dbReference>
<dbReference type="CDD" id="cd20175">
    <property type="entry name" value="ThyX"/>
    <property type="match status" value="1"/>
</dbReference>
<dbReference type="CDD" id="cd00081">
    <property type="entry name" value="Hint"/>
    <property type="match status" value="1"/>
</dbReference>
<dbReference type="Pfam" id="PF02511">
    <property type="entry name" value="Thy1"/>
    <property type="match status" value="2"/>
</dbReference>
<evidence type="ECO:0000259" key="6">
    <source>
        <dbReference type="SMART" id="SM00305"/>
    </source>
</evidence>
<evidence type="ECO:0000256" key="1">
    <source>
        <dbReference type="ARBA" id="ARBA00022603"/>
    </source>
</evidence>
<dbReference type="EC" id="2.1.1.148" evidence="5"/>
<evidence type="ECO:0000256" key="2">
    <source>
        <dbReference type="ARBA" id="ARBA00022630"/>
    </source>
</evidence>
<dbReference type="EMBL" id="AP018448">
    <property type="protein sequence ID" value="BBC32511.1"/>
    <property type="molecule type" value="Genomic_DNA"/>
</dbReference>
<evidence type="ECO:0000313" key="9">
    <source>
        <dbReference type="EMBL" id="BBC32511.1"/>
    </source>
</evidence>
<keyword evidence="1" id="KW-0489">Methyltransferase</keyword>
<dbReference type="PROSITE" id="PS51331">
    <property type="entry name" value="THYX"/>
    <property type="match status" value="1"/>
</dbReference>
<feature type="domain" description="HNH nuclease" evidence="8">
    <location>
        <begin position="291"/>
        <end position="344"/>
    </location>
</feature>
<name>A0ABN5VHQ7_9ACTN</name>
<dbReference type="PANTHER" id="PTHR34934:SF1">
    <property type="entry name" value="FLAVIN-DEPENDENT THYMIDYLATE SYNTHASE"/>
    <property type="match status" value="1"/>
</dbReference>
<dbReference type="Gene3D" id="1.10.30.50">
    <property type="match status" value="1"/>
</dbReference>
<dbReference type="PANTHER" id="PTHR34934">
    <property type="entry name" value="FLAVIN-DEPENDENT THYMIDYLATE SYNTHASE"/>
    <property type="match status" value="1"/>
</dbReference>
<dbReference type="NCBIfam" id="TIGR02170">
    <property type="entry name" value="thyX"/>
    <property type="match status" value="1"/>
</dbReference>
<dbReference type="InterPro" id="IPR030934">
    <property type="entry name" value="Intein_C"/>
</dbReference>
<dbReference type="SMART" id="SM00305">
    <property type="entry name" value="HintC"/>
    <property type="match status" value="1"/>
</dbReference>
<proteinExistence type="predicted"/>
<keyword evidence="4" id="KW-0274">FAD</keyword>
<dbReference type="InterPro" id="IPR036844">
    <property type="entry name" value="Hint_dom_sf"/>
</dbReference>
<dbReference type="InterPro" id="IPR003586">
    <property type="entry name" value="Hint_dom_C"/>
</dbReference>
<keyword evidence="3" id="KW-0545">Nucleotide biosynthesis</keyword>
<keyword evidence="10" id="KW-1185">Reference proteome</keyword>
<feature type="domain" description="Hint" evidence="6">
    <location>
        <begin position="360"/>
        <end position="406"/>
    </location>
</feature>
<keyword evidence="1" id="KW-0808">Transferase</keyword>
<dbReference type="NCBIfam" id="TIGR01443">
    <property type="entry name" value="intein_Cterm"/>
    <property type="match status" value="1"/>
</dbReference>
<dbReference type="SMART" id="SM00306">
    <property type="entry name" value="HintN"/>
    <property type="match status" value="1"/>
</dbReference>
<evidence type="ECO:0000256" key="3">
    <source>
        <dbReference type="ARBA" id="ARBA00022727"/>
    </source>
</evidence>
<dbReference type="SUPFAM" id="SSF51294">
    <property type="entry name" value="Hedgehog/intein (Hint) domain"/>
    <property type="match status" value="1"/>
</dbReference>
<reference evidence="9 10" key="1">
    <citation type="journal article" date="2010" name="ChemBioChem">
        <title>Cloning and characterization of the biosynthetic gene cluster of 16-membered macrolide antibiotic FD-891: involvement of a dual functional cytochrome P450 monooxygenase catalyzing epoxidation and hydroxylation.</title>
        <authorList>
            <person name="Kudo F."/>
            <person name="Motegi A."/>
            <person name="Mizoue K."/>
            <person name="Eguchi T."/>
        </authorList>
    </citation>
    <scope>NUCLEOTIDE SEQUENCE [LARGE SCALE GENOMIC DNA]</scope>
    <source>
        <strain evidence="9 10">A-8890</strain>
    </source>
</reference>
<dbReference type="InterPro" id="IPR036098">
    <property type="entry name" value="Thymidylate_synthase_ThyX_sf"/>
</dbReference>
<dbReference type="InterPro" id="IPR003615">
    <property type="entry name" value="HNH_nuc"/>
</dbReference>
<protein>
    <recommendedName>
        <fullName evidence="5">FAD-dependent thymidylate synthase</fullName>
        <ecNumber evidence="5">2.1.1.148</ecNumber>
    </recommendedName>
</protein>
<dbReference type="PROSITE" id="PS50818">
    <property type="entry name" value="INTEIN_C_TER"/>
    <property type="match status" value="1"/>
</dbReference>
<reference evidence="9 10" key="2">
    <citation type="journal article" date="2023" name="ChemBioChem">
        <title>Acyltransferase Domain Exchange between Two Independent Type I Polyketide Synthases in the Same Producer Strain of Macrolide Antibiotics.</title>
        <authorList>
            <person name="Kudo F."/>
            <person name="Kishikawa K."/>
            <person name="Tsuboi K."/>
            <person name="Kido T."/>
            <person name="Usui T."/>
            <person name="Hashimoto J."/>
            <person name="Shin-Ya K."/>
            <person name="Miyanaga A."/>
            <person name="Eguchi T."/>
        </authorList>
    </citation>
    <scope>NUCLEOTIDE SEQUENCE [LARGE SCALE GENOMIC DNA]</scope>
    <source>
        <strain evidence="9 10">A-8890</strain>
    </source>
</reference>
<evidence type="ECO:0000256" key="5">
    <source>
        <dbReference type="NCBIfam" id="TIGR02170"/>
    </source>
</evidence>
<feature type="domain" description="Hint" evidence="7">
    <location>
        <begin position="96"/>
        <end position="266"/>
    </location>
</feature>
<evidence type="ECO:0000256" key="4">
    <source>
        <dbReference type="ARBA" id="ARBA00022827"/>
    </source>
</evidence>
<gene>
    <name evidence="9" type="ORF">SGFS_038050</name>
</gene>
<accession>A0ABN5VHQ7</accession>
<dbReference type="SUPFAM" id="SSF69796">
    <property type="entry name" value="Thymidylate synthase-complementing protein Thy1"/>
    <property type="match status" value="2"/>
</dbReference>
<dbReference type="Proteomes" id="UP001321542">
    <property type="component" value="Chromosome"/>
</dbReference>
<dbReference type="InterPro" id="IPR006141">
    <property type="entry name" value="Intein_N"/>
</dbReference>
<evidence type="ECO:0000259" key="8">
    <source>
        <dbReference type="SMART" id="SM00507"/>
    </source>
</evidence>
<dbReference type="Gene3D" id="2.170.16.10">
    <property type="entry name" value="Hedgehog/Intein (Hint) domain"/>
    <property type="match status" value="1"/>
</dbReference>
<evidence type="ECO:0000259" key="7">
    <source>
        <dbReference type="SMART" id="SM00306"/>
    </source>
</evidence>
<dbReference type="InterPro" id="IPR002711">
    <property type="entry name" value="HNH"/>
</dbReference>
<dbReference type="CDD" id="cd00085">
    <property type="entry name" value="HNHc"/>
    <property type="match status" value="1"/>
</dbReference>
<keyword evidence="2" id="KW-0285">Flavoprotein</keyword>
<dbReference type="Pfam" id="PF01844">
    <property type="entry name" value="HNH"/>
    <property type="match status" value="1"/>
</dbReference>